<gene>
    <name evidence="2" type="ORF">GCM10009742_29850</name>
</gene>
<dbReference type="RefSeq" id="WP_344191373.1">
    <property type="nucleotide sequence ID" value="NZ_BAAAND010000005.1"/>
</dbReference>
<evidence type="ECO:0000313" key="2">
    <source>
        <dbReference type="EMBL" id="GAA1582956.1"/>
    </source>
</evidence>
<feature type="compositionally biased region" description="Low complexity" evidence="1">
    <location>
        <begin position="117"/>
        <end position="127"/>
    </location>
</feature>
<evidence type="ECO:0000313" key="3">
    <source>
        <dbReference type="Proteomes" id="UP001500190"/>
    </source>
</evidence>
<organism evidence="2 3">
    <name type="scientific">Kribbella karoonensis</name>
    <dbReference type="NCBI Taxonomy" id="324851"/>
    <lineage>
        <taxon>Bacteria</taxon>
        <taxon>Bacillati</taxon>
        <taxon>Actinomycetota</taxon>
        <taxon>Actinomycetes</taxon>
        <taxon>Propionibacteriales</taxon>
        <taxon>Kribbellaceae</taxon>
        <taxon>Kribbella</taxon>
    </lineage>
</organism>
<feature type="region of interest" description="Disordered" evidence="1">
    <location>
        <begin position="94"/>
        <end position="139"/>
    </location>
</feature>
<feature type="compositionally biased region" description="Basic and acidic residues" evidence="1">
    <location>
        <begin position="102"/>
        <end position="116"/>
    </location>
</feature>
<dbReference type="Pfam" id="PF20117">
    <property type="entry name" value="DUF6507"/>
    <property type="match status" value="1"/>
</dbReference>
<dbReference type="EMBL" id="BAAAND010000005">
    <property type="protein sequence ID" value="GAA1582956.1"/>
    <property type="molecule type" value="Genomic_DNA"/>
</dbReference>
<evidence type="ECO:0000256" key="1">
    <source>
        <dbReference type="SAM" id="MobiDB-lite"/>
    </source>
</evidence>
<dbReference type="Proteomes" id="UP001500190">
    <property type="component" value="Unassembled WGS sequence"/>
</dbReference>
<protein>
    <recommendedName>
        <fullName evidence="4">Excreted virulence factor EspC (Type VII ESX diderm)</fullName>
    </recommendedName>
</protein>
<comment type="caution">
    <text evidence="2">The sequence shown here is derived from an EMBL/GenBank/DDBJ whole genome shotgun (WGS) entry which is preliminary data.</text>
</comment>
<name>A0ABN2DPV8_9ACTN</name>
<evidence type="ECO:0008006" key="4">
    <source>
        <dbReference type="Google" id="ProtNLM"/>
    </source>
</evidence>
<proteinExistence type="predicted"/>
<dbReference type="InterPro" id="IPR045436">
    <property type="entry name" value="DUF6507"/>
</dbReference>
<keyword evidence="3" id="KW-1185">Reference proteome</keyword>
<reference evidence="2 3" key="1">
    <citation type="journal article" date="2019" name="Int. J. Syst. Evol. Microbiol.">
        <title>The Global Catalogue of Microorganisms (GCM) 10K type strain sequencing project: providing services to taxonomists for standard genome sequencing and annotation.</title>
        <authorList>
            <consortium name="The Broad Institute Genomics Platform"/>
            <consortium name="The Broad Institute Genome Sequencing Center for Infectious Disease"/>
            <person name="Wu L."/>
            <person name="Ma J."/>
        </authorList>
    </citation>
    <scope>NUCLEOTIDE SEQUENCE [LARGE SCALE GENOMIC DNA]</scope>
    <source>
        <strain evidence="2 3">JCM 14304</strain>
    </source>
</reference>
<accession>A0ABN2DPV8</accession>
<sequence>MDWDIDPQAVAKVLQKAGGEAAGFEPVAKDYADYAERSVRQTQATLVGQACADVLTYYQDAWTDLIGQVNASLNGAKEATLAYVHGQEEMALNAQRNATDAAGKRRAAEQRRRAAEGKAQAEGARQAQDGGASQRRNVE</sequence>